<feature type="region of interest" description="Disordered" evidence="1">
    <location>
        <begin position="79"/>
        <end position="99"/>
    </location>
</feature>
<sequence length="733" mass="84670">MNKKSYISKNVAEYLLCDILNNPSPNIEITSLLNNNNLTINNGVDLIIKSIQYNNQTFNKSLNDWLYFIKSNNSSGNNNNCNINSDEKNNDSNGSNNNHFNSHDNDCDQILLEFFKTNSIHLRKVSRLLLPFYEIKNKNNLILSESYQWLDELGLNNIIPNINLFKEILISLREKIIKNDQKRLLGDIIFWKLVYKENKPPVLGRMLRDLLDDGNLCDVLGTNIILLLKILIGPPIGLNLRNTIWHGFISPQEFELSLLLFIIHLLFTISLQFKEYKNNNTNNNTKIISRPIINLNKKFNNKNIITTNNCKLILNFDIKQINIILENNDFIVPGRVGIWKESFNKYFESLSNSNGNSNGDNNSNNNINTNSIYSCLVLLLPQLEHSLRVSFVQSNSLPDKFLNADYISFYTTLDLFLSNVLLLSTSAFSNSTEFSEEKHLQIPTSNSNYSKYENPKYYKFKNNGVEDGENSDSGNIPNNNGKSEEKEILFNNQLIKHVGEPIISNLLDLLIYPDGPRLRDKLSHGEIEALEIPFIFLEQIMAISLNLCLKFTDKVNCNQVDKELLQLLENKEKHYKSQFHTKVLSVSRLSSFIELYNKLLAFKLKLELPEESGIEENQSSILKEYIGESKYISIEIDISVENECREYLNQLIQFNTREDKELINLKENNNMIELTLRLLDKINPFPSKNETDFFNSLRAMLKTSIETMQEFYNIGTNLYEKVVLQESSSKENF</sequence>
<dbReference type="AlphaFoldDB" id="F0ZIS4"/>
<dbReference type="InterPro" id="IPR025209">
    <property type="entry name" value="DUF4209"/>
</dbReference>
<feature type="domain" description="DUF4209" evidence="2">
    <location>
        <begin position="183"/>
        <end position="269"/>
    </location>
</feature>
<dbReference type="OMA" id="IDGPRIR"/>
<protein>
    <recommendedName>
        <fullName evidence="2">DUF4209 domain-containing protein</fullName>
    </recommendedName>
</protein>
<dbReference type="EMBL" id="GL871035">
    <property type="protein sequence ID" value="EGC36186.1"/>
    <property type="molecule type" value="Genomic_DNA"/>
</dbReference>
<evidence type="ECO:0000256" key="1">
    <source>
        <dbReference type="SAM" id="MobiDB-lite"/>
    </source>
</evidence>
<accession>F0ZIS4</accession>
<keyword evidence="4" id="KW-1185">Reference proteome</keyword>
<dbReference type="STRING" id="5786.F0ZIS4"/>
<reference evidence="4" key="1">
    <citation type="journal article" date="2011" name="Genome Biol.">
        <title>Comparative genomics of the social amoebae Dictyostelium discoideum and Dictyostelium purpureum.</title>
        <authorList>
            <consortium name="US DOE Joint Genome Institute (JGI-PGF)"/>
            <person name="Sucgang R."/>
            <person name="Kuo A."/>
            <person name="Tian X."/>
            <person name="Salerno W."/>
            <person name="Parikh A."/>
            <person name="Feasley C.L."/>
            <person name="Dalin E."/>
            <person name="Tu H."/>
            <person name="Huang E."/>
            <person name="Barry K."/>
            <person name="Lindquist E."/>
            <person name="Shapiro H."/>
            <person name="Bruce D."/>
            <person name="Schmutz J."/>
            <person name="Salamov A."/>
            <person name="Fey P."/>
            <person name="Gaudet P."/>
            <person name="Anjard C."/>
            <person name="Babu M.M."/>
            <person name="Basu S."/>
            <person name="Bushmanova Y."/>
            <person name="van der Wel H."/>
            <person name="Katoh-Kurasawa M."/>
            <person name="Dinh C."/>
            <person name="Coutinho P.M."/>
            <person name="Saito T."/>
            <person name="Elias M."/>
            <person name="Schaap P."/>
            <person name="Kay R.R."/>
            <person name="Henrissat B."/>
            <person name="Eichinger L."/>
            <person name="Rivero F."/>
            <person name="Putnam N.H."/>
            <person name="West C.M."/>
            <person name="Loomis W.F."/>
            <person name="Chisholm R.L."/>
            <person name="Shaulsky G."/>
            <person name="Strassmann J.E."/>
            <person name="Queller D.C."/>
            <person name="Kuspa A."/>
            <person name="Grigoriev I.V."/>
        </authorList>
    </citation>
    <scope>NUCLEOTIDE SEQUENCE [LARGE SCALE GENOMIC DNA]</scope>
    <source>
        <strain evidence="4">QSDP1</strain>
    </source>
</reference>
<evidence type="ECO:0000313" key="3">
    <source>
        <dbReference type="EMBL" id="EGC36186.1"/>
    </source>
</evidence>
<proteinExistence type="predicted"/>
<gene>
    <name evidence="3" type="ORF">DICPUDRAFT_151417</name>
</gene>
<dbReference type="OrthoDB" id="49386at2759"/>
<dbReference type="RefSeq" id="XP_003287319.1">
    <property type="nucleotide sequence ID" value="XM_003287271.1"/>
</dbReference>
<dbReference type="InterPro" id="IPR039635">
    <property type="entry name" value="ERMARD"/>
</dbReference>
<dbReference type="KEGG" id="dpp:DICPUDRAFT_151417"/>
<dbReference type="GeneID" id="10501191"/>
<organism evidence="3 4">
    <name type="scientific">Dictyostelium purpureum</name>
    <name type="common">Slime mold</name>
    <dbReference type="NCBI Taxonomy" id="5786"/>
    <lineage>
        <taxon>Eukaryota</taxon>
        <taxon>Amoebozoa</taxon>
        <taxon>Evosea</taxon>
        <taxon>Eumycetozoa</taxon>
        <taxon>Dictyostelia</taxon>
        <taxon>Dictyosteliales</taxon>
        <taxon>Dictyosteliaceae</taxon>
        <taxon>Dictyostelium</taxon>
    </lineage>
</organism>
<evidence type="ECO:0000313" key="4">
    <source>
        <dbReference type="Proteomes" id="UP000001064"/>
    </source>
</evidence>
<name>F0ZIS4_DICPU</name>
<dbReference type="eggNOG" id="ENOG502RB76">
    <property type="taxonomic scope" value="Eukaryota"/>
</dbReference>
<dbReference type="PANTHER" id="PTHR31701">
    <property type="entry name" value="ENDOPLASMIC RETICULUM MEMBRANE-ASSOCIATED RNA DEGRADATION PROTEIN"/>
    <property type="match status" value="1"/>
</dbReference>
<dbReference type="VEuPathDB" id="AmoebaDB:DICPUDRAFT_151417"/>
<dbReference type="InParanoid" id="F0ZIS4"/>
<dbReference type="PANTHER" id="PTHR31701:SF2">
    <property type="entry name" value="ENDOPLASMIC RETICULUM MEMBRANE-ASSOCIATED RNA DEGRADATION PROTEIN"/>
    <property type="match status" value="1"/>
</dbReference>
<dbReference type="Pfam" id="PF13910">
    <property type="entry name" value="DUF4209"/>
    <property type="match status" value="1"/>
</dbReference>
<dbReference type="Proteomes" id="UP000001064">
    <property type="component" value="Unassembled WGS sequence"/>
</dbReference>
<evidence type="ECO:0000259" key="2">
    <source>
        <dbReference type="Pfam" id="PF13910"/>
    </source>
</evidence>